<dbReference type="SUPFAM" id="SSF56645">
    <property type="entry name" value="Acyl-CoA dehydrogenase NM domain-like"/>
    <property type="match status" value="1"/>
</dbReference>
<dbReference type="RefSeq" id="WP_091279435.1">
    <property type="nucleotide sequence ID" value="NZ_FAOZ01000013.1"/>
</dbReference>
<evidence type="ECO:0000256" key="4">
    <source>
        <dbReference type="ARBA" id="ARBA00022827"/>
    </source>
</evidence>
<dbReference type="Gene3D" id="1.20.140.10">
    <property type="entry name" value="Butyryl-CoA Dehydrogenase, subunit A, domain 3"/>
    <property type="match status" value="1"/>
</dbReference>
<dbReference type="InterPro" id="IPR036250">
    <property type="entry name" value="AcylCo_DH-like_C"/>
</dbReference>
<dbReference type="PANTHER" id="PTHR43884">
    <property type="entry name" value="ACYL-COA DEHYDROGENASE"/>
    <property type="match status" value="1"/>
</dbReference>
<evidence type="ECO:0000256" key="1">
    <source>
        <dbReference type="ARBA" id="ARBA00001974"/>
    </source>
</evidence>
<feature type="domain" description="Acyl-CoA dehydrogenase/oxidase C-terminal" evidence="6">
    <location>
        <begin position="238"/>
        <end position="374"/>
    </location>
</feature>
<accession>A0A0S4QPX0</accession>
<dbReference type="Proteomes" id="UP000198802">
    <property type="component" value="Unassembled WGS sequence"/>
</dbReference>
<dbReference type="Pfam" id="PF00441">
    <property type="entry name" value="Acyl-CoA_dh_1"/>
    <property type="match status" value="1"/>
</dbReference>
<comment type="similarity">
    <text evidence="2">Belongs to the acyl-CoA dehydrogenase family.</text>
</comment>
<keyword evidence="5" id="KW-0560">Oxidoreductase</keyword>
<gene>
    <name evidence="8" type="ORF">Ga0074812_113146</name>
</gene>
<dbReference type="InterPro" id="IPR009075">
    <property type="entry name" value="AcylCo_DH/oxidase_C"/>
</dbReference>
<keyword evidence="4" id="KW-0274">FAD</keyword>
<sequence>MDPDLSPEQRLLRETAERFIEASLPLGKLRELIDAGGEVGPAYRREAAEVGWFAFLAPESLGGGSVSDAGVLDTVVLAELRGRYLQPGSFIDTNLAVATLSREGSEEQQAKILPDLITGEAALAWAVADPSGDWSGPAGAHAQTVPGGYRLTGRKGLVVEAQSAQWLLLTANTTEGLTQFLLPASAPGVGVEVLRGLDLTRRLCEVHLDDVVVDGSAVLGRPGQAGAAVDAQIRLAAVLGAAESAGAMQYLFDLTLQYCKDRVAFGRPIGSFQAIKHQLADSSLALEMSHAVVTAAARAVATQDRGPVEAARAAHAASLAKAFVSDAAIELAHNCWQHFGGISYTWEHDFHLYLRRLTADAALYGTPTWHRERVCQLSGV</sequence>
<dbReference type="Gene3D" id="2.40.110.10">
    <property type="entry name" value="Butyryl-CoA Dehydrogenase, subunit A, domain 2"/>
    <property type="match status" value="1"/>
</dbReference>
<dbReference type="InterPro" id="IPR046373">
    <property type="entry name" value="Acyl-CoA_Oxase/DH_mid-dom_sf"/>
</dbReference>
<dbReference type="InterPro" id="IPR009100">
    <property type="entry name" value="AcylCoA_DH/oxidase_NM_dom_sf"/>
</dbReference>
<dbReference type="InterPro" id="IPR013786">
    <property type="entry name" value="AcylCoA_DH/ox_N"/>
</dbReference>
<dbReference type="AlphaFoldDB" id="A0A0S4QPX0"/>
<dbReference type="GO" id="GO:0003995">
    <property type="term" value="F:acyl-CoA dehydrogenase activity"/>
    <property type="evidence" value="ECO:0007669"/>
    <property type="project" value="TreeGrafter"/>
</dbReference>
<dbReference type="InterPro" id="IPR037069">
    <property type="entry name" value="AcylCoA_DH/ox_N_sf"/>
</dbReference>
<reference evidence="9" key="1">
    <citation type="submission" date="2015-11" db="EMBL/GenBank/DDBJ databases">
        <authorList>
            <person name="Varghese N."/>
        </authorList>
    </citation>
    <scope>NUCLEOTIDE SEQUENCE [LARGE SCALE GENOMIC DNA]</scope>
    <source>
        <strain evidence="9">DSM 45899</strain>
    </source>
</reference>
<dbReference type="EMBL" id="FAOZ01000013">
    <property type="protein sequence ID" value="CUU57648.1"/>
    <property type="molecule type" value="Genomic_DNA"/>
</dbReference>
<keyword evidence="3" id="KW-0285">Flavoprotein</keyword>
<evidence type="ECO:0000259" key="6">
    <source>
        <dbReference type="Pfam" id="PF00441"/>
    </source>
</evidence>
<dbReference type="CDD" id="cd00567">
    <property type="entry name" value="ACAD"/>
    <property type="match status" value="1"/>
</dbReference>
<feature type="domain" description="Acyl-CoA dehydrogenase/oxidase N-terminal" evidence="7">
    <location>
        <begin position="6"/>
        <end position="120"/>
    </location>
</feature>
<keyword evidence="9" id="KW-1185">Reference proteome</keyword>
<evidence type="ECO:0000313" key="8">
    <source>
        <dbReference type="EMBL" id="CUU57648.1"/>
    </source>
</evidence>
<evidence type="ECO:0000256" key="2">
    <source>
        <dbReference type="ARBA" id="ARBA00009347"/>
    </source>
</evidence>
<evidence type="ECO:0000256" key="3">
    <source>
        <dbReference type="ARBA" id="ARBA00022630"/>
    </source>
</evidence>
<comment type="cofactor">
    <cofactor evidence="1">
        <name>FAD</name>
        <dbReference type="ChEBI" id="CHEBI:57692"/>
    </cofactor>
</comment>
<name>A0A0S4QPX0_9ACTN</name>
<protein>
    <submittedName>
        <fullName evidence="8">Acyl-CoA dehydrogenase</fullName>
    </submittedName>
</protein>
<dbReference type="PANTHER" id="PTHR43884:SF20">
    <property type="entry name" value="ACYL-COA DEHYDROGENASE FADE28"/>
    <property type="match status" value="1"/>
</dbReference>
<evidence type="ECO:0000256" key="5">
    <source>
        <dbReference type="ARBA" id="ARBA00023002"/>
    </source>
</evidence>
<organism evidence="8 9">
    <name type="scientific">Parafrankia irregularis</name>
    <dbReference type="NCBI Taxonomy" id="795642"/>
    <lineage>
        <taxon>Bacteria</taxon>
        <taxon>Bacillati</taxon>
        <taxon>Actinomycetota</taxon>
        <taxon>Actinomycetes</taxon>
        <taxon>Frankiales</taxon>
        <taxon>Frankiaceae</taxon>
        <taxon>Parafrankia</taxon>
    </lineage>
</organism>
<dbReference type="Pfam" id="PF02771">
    <property type="entry name" value="Acyl-CoA_dh_N"/>
    <property type="match status" value="1"/>
</dbReference>
<dbReference type="Gene3D" id="1.10.540.10">
    <property type="entry name" value="Acyl-CoA dehydrogenase/oxidase, N-terminal domain"/>
    <property type="match status" value="1"/>
</dbReference>
<evidence type="ECO:0000259" key="7">
    <source>
        <dbReference type="Pfam" id="PF02771"/>
    </source>
</evidence>
<dbReference type="GO" id="GO:0050660">
    <property type="term" value="F:flavin adenine dinucleotide binding"/>
    <property type="evidence" value="ECO:0007669"/>
    <property type="project" value="InterPro"/>
</dbReference>
<proteinExistence type="inferred from homology"/>
<evidence type="ECO:0000313" key="9">
    <source>
        <dbReference type="Proteomes" id="UP000198802"/>
    </source>
</evidence>
<dbReference type="SUPFAM" id="SSF47203">
    <property type="entry name" value="Acyl-CoA dehydrogenase C-terminal domain-like"/>
    <property type="match status" value="1"/>
</dbReference>